<dbReference type="InterPro" id="IPR036291">
    <property type="entry name" value="NAD(P)-bd_dom_sf"/>
</dbReference>
<dbReference type="Proteomes" id="UP001158066">
    <property type="component" value="Unassembled WGS sequence"/>
</dbReference>
<evidence type="ECO:0000313" key="2">
    <source>
        <dbReference type="EMBL" id="SMP49888.1"/>
    </source>
</evidence>
<dbReference type="PANTHER" id="PTHR33303:SF2">
    <property type="entry name" value="COA-BINDING DOMAIN-CONTAINING PROTEIN"/>
    <property type="match status" value="1"/>
</dbReference>
<dbReference type="PANTHER" id="PTHR33303">
    <property type="entry name" value="CYTOPLASMIC PROTEIN-RELATED"/>
    <property type="match status" value="1"/>
</dbReference>
<dbReference type="EMBL" id="FXUF01000003">
    <property type="protein sequence ID" value="SMP49888.1"/>
    <property type="molecule type" value="Genomic_DNA"/>
</dbReference>
<dbReference type="RefSeq" id="WP_283408644.1">
    <property type="nucleotide sequence ID" value="NZ_FXUF01000003.1"/>
</dbReference>
<organism evidence="2 3">
    <name type="scientific">Anoxynatronum buryatiense</name>
    <dbReference type="NCBI Taxonomy" id="489973"/>
    <lineage>
        <taxon>Bacteria</taxon>
        <taxon>Bacillati</taxon>
        <taxon>Bacillota</taxon>
        <taxon>Clostridia</taxon>
        <taxon>Eubacteriales</taxon>
        <taxon>Clostridiaceae</taxon>
        <taxon>Anoxynatronum</taxon>
    </lineage>
</organism>
<sequence>MDNVQESKRKMISMKKWVVVGATPNEEKFGYKIFKSLKQNHYQVWGVNPNYAELEGELLFATLKDLPEKPDCISVVVPPPVALKLVEEAADAGIAYIWFQPGTYDRDVLQRARDLDLNIVYNDCVLVTLGH</sequence>
<gene>
    <name evidence="2" type="ORF">SAMN06296020_103393</name>
</gene>
<name>A0AA45WUV5_9CLOT</name>
<protein>
    <recommendedName>
        <fullName evidence="1">CoA-binding domain-containing protein</fullName>
    </recommendedName>
</protein>
<proteinExistence type="predicted"/>
<reference evidence="2" key="1">
    <citation type="submission" date="2017-05" db="EMBL/GenBank/DDBJ databases">
        <authorList>
            <person name="Varghese N."/>
            <person name="Submissions S."/>
        </authorList>
    </citation>
    <scope>NUCLEOTIDE SEQUENCE</scope>
    <source>
        <strain evidence="2">Su22</strain>
    </source>
</reference>
<dbReference type="Pfam" id="PF13380">
    <property type="entry name" value="CoA_binding_2"/>
    <property type="match status" value="1"/>
</dbReference>
<keyword evidence="3" id="KW-1185">Reference proteome</keyword>
<dbReference type="Gene3D" id="3.40.50.720">
    <property type="entry name" value="NAD(P)-binding Rossmann-like Domain"/>
    <property type="match status" value="1"/>
</dbReference>
<evidence type="ECO:0000313" key="3">
    <source>
        <dbReference type="Proteomes" id="UP001158066"/>
    </source>
</evidence>
<evidence type="ECO:0000259" key="1">
    <source>
        <dbReference type="SMART" id="SM00881"/>
    </source>
</evidence>
<feature type="domain" description="CoA-binding" evidence="1">
    <location>
        <begin position="11"/>
        <end position="103"/>
    </location>
</feature>
<comment type="caution">
    <text evidence="2">The sequence shown here is derived from an EMBL/GenBank/DDBJ whole genome shotgun (WGS) entry which is preliminary data.</text>
</comment>
<dbReference type="InterPro" id="IPR003781">
    <property type="entry name" value="CoA-bd"/>
</dbReference>
<accession>A0AA45WUV5</accession>
<dbReference type="SMART" id="SM00881">
    <property type="entry name" value="CoA_binding"/>
    <property type="match status" value="1"/>
</dbReference>
<dbReference type="SUPFAM" id="SSF51735">
    <property type="entry name" value="NAD(P)-binding Rossmann-fold domains"/>
    <property type="match status" value="1"/>
</dbReference>
<dbReference type="AlphaFoldDB" id="A0AA45WUV5"/>